<dbReference type="PANTHER" id="PTHR12992:SF24">
    <property type="entry name" value="PEROXISOMAL COENZYME A DIPHOSPHATASE NUDT7"/>
    <property type="match status" value="1"/>
</dbReference>
<sequence>MVSRIARKLKNVYNPDIARWIEDLNPPKSAVLVPLFFRHDDLRVLFTVRAAHLRSHGGEVTFPGGKANDSDANLTETALREAGEEIGLPKDSVKSIVQAIPCLTNDLNSVAPVIGFIDSRFEPVPNRSEVSHVFSMPLVNFLSKKNIHCIRQVPLYGNRGSNVYFKYKDNGETYTPSGITAWISIMLASYIFDRSPDFKEFNQGCTSDDPQDIVKHVYNMYARAFNKNPFEKKHQ</sequence>
<comment type="cofactor">
    <cofactor evidence="1">
        <name>Mn(2+)</name>
        <dbReference type="ChEBI" id="CHEBI:29035"/>
    </cofactor>
</comment>
<dbReference type="InterPro" id="IPR000059">
    <property type="entry name" value="NUDIX_hydrolase_NudL_CS"/>
</dbReference>
<dbReference type="CDD" id="cd03426">
    <property type="entry name" value="NUDIX_CoAse_Nudt7"/>
    <property type="match status" value="1"/>
</dbReference>
<dbReference type="PANTHER" id="PTHR12992">
    <property type="entry name" value="NUDIX HYDROLASE"/>
    <property type="match status" value="1"/>
</dbReference>
<keyword evidence="4" id="KW-0479">Metal-binding</keyword>
<evidence type="ECO:0000256" key="2">
    <source>
        <dbReference type="ARBA" id="ARBA00001946"/>
    </source>
</evidence>
<keyword evidence="6" id="KW-0460">Magnesium</keyword>
<evidence type="ECO:0000256" key="5">
    <source>
        <dbReference type="ARBA" id="ARBA00022801"/>
    </source>
</evidence>
<feature type="domain" description="Nudix hydrolase" evidence="8">
    <location>
        <begin position="26"/>
        <end position="159"/>
    </location>
</feature>
<keyword evidence="5" id="KW-0378">Hydrolase</keyword>
<keyword evidence="7" id="KW-0464">Manganese</keyword>
<evidence type="ECO:0000256" key="7">
    <source>
        <dbReference type="ARBA" id="ARBA00023211"/>
    </source>
</evidence>
<keyword evidence="9" id="KW-1185">Reference proteome</keyword>
<organism evidence="9 10">
    <name type="scientific">Saccoglossus kowalevskii</name>
    <name type="common">Acorn worm</name>
    <dbReference type="NCBI Taxonomy" id="10224"/>
    <lineage>
        <taxon>Eukaryota</taxon>
        <taxon>Metazoa</taxon>
        <taxon>Hemichordata</taxon>
        <taxon>Enteropneusta</taxon>
        <taxon>Harrimaniidae</taxon>
        <taxon>Saccoglossus</taxon>
    </lineage>
</organism>
<evidence type="ECO:0000256" key="4">
    <source>
        <dbReference type="ARBA" id="ARBA00022723"/>
    </source>
</evidence>
<dbReference type="InterPro" id="IPR000086">
    <property type="entry name" value="NUDIX_hydrolase_dom"/>
</dbReference>
<protein>
    <submittedName>
        <fullName evidence="10">Peroxisomal coenzyme A diphosphatase NUDT7-like</fullName>
    </submittedName>
</protein>
<proteinExistence type="inferred from homology"/>
<dbReference type="PROSITE" id="PS51462">
    <property type="entry name" value="NUDIX"/>
    <property type="match status" value="1"/>
</dbReference>
<dbReference type="InterPro" id="IPR045121">
    <property type="entry name" value="CoAse"/>
</dbReference>
<evidence type="ECO:0000256" key="1">
    <source>
        <dbReference type="ARBA" id="ARBA00001936"/>
    </source>
</evidence>
<dbReference type="GeneID" id="100376979"/>
<reference evidence="10" key="1">
    <citation type="submission" date="2025-08" db="UniProtKB">
        <authorList>
            <consortium name="RefSeq"/>
        </authorList>
    </citation>
    <scope>IDENTIFICATION</scope>
    <source>
        <tissue evidence="10">Testes</tissue>
    </source>
</reference>
<evidence type="ECO:0000313" key="9">
    <source>
        <dbReference type="Proteomes" id="UP000694865"/>
    </source>
</evidence>
<evidence type="ECO:0000259" key="8">
    <source>
        <dbReference type="PROSITE" id="PS51462"/>
    </source>
</evidence>
<accession>A0ABM0GTQ9</accession>
<evidence type="ECO:0000256" key="3">
    <source>
        <dbReference type="ARBA" id="ARBA00006506"/>
    </source>
</evidence>
<name>A0ABM0GTQ9_SACKO</name>
<comment type="cofactor">
    <cofactor evidence="2">
        <name>Mg(2+)</name>
        <dbReference type="ChEBI" id="CHEBI:18420"/>
    </cofactor>
</comment>
<gene>
    <name evidence="10" type="primary">LOC100376979</name>
</gene>
<dbReference type="Gene3D" id="3.90.79.10">
    <property type="entry name" value="Nucleoside Triphosphate Pyrophosphohydrolase"/>
    <property type="match status" value="1"/>
</dbReference>
<evidence type="ECO:0000256" key="6">
    <source>
        <dbReference type="ARBA" id="ARBA00022842"/>
    </source>
</evidence>
<dbReference type="Proteomes" id="UP000694865">
    <property type="component" value="Unplaced"/>
</dbReference>
<dbReference type="PROSITE" id="PS01293">
    <property type="entry name" value="NUDIX_COA"/>
    <property type="match status" value="1"/>
</dbReference>
<comment type="similarity">
    <text evidence="3">Belongs to the Nudix hydrolase family. PCD1 subfamily.</text>
</comment>
<dbReference type="Pfam" id="PF00293">
    <property type="entry name" value="NUDIX"/>
    <property type="match status" value="1"/>
</dbReference>
<dbReference type="InterPro" id="IPR015797">
    <property type="entry name" value="NUDIX_hydrolase-like_dom_sf"/>
</dbReference>
<dbReference type="SUPFAM" id="SSF55811">
    <property type="entry name" value="Nudix"/>
    <property type="match status" value="1"/>
</dbReference>
<evidence type="ECO:0000313" key="10">
    <source>
        <dbReference type="RefSeq" id="XP_002737162.1"/>
    </source>
</evidence>
<dbReference type="RefSeq" id="XP_002737162.1">
    <property type="nucleotide sequence ID" value="XM_002737116.1"/>
</dbReference>